<dbReference type="EMBL" id="CP157484">
    <property type="protein sequence ID" value="XBO38448.1"/>
    <property type="molecule type" value="Genomic_DNA"/>
</dbReference>
<evidence type="ECO:0000256" key="1">
    <source>
        <dbReference type="ARBA" id="ARBA00000085"/>
    </source>
</evidence>
<accession>A0AAU7JDV0</accession>
<evidence type="ECO:0000313" key="16">
    <source>
        <dbReference type="EMBL" id="XBO38448.1"/>
    </source>
</evidence>
<dbReference type="CDD" id="cd00130">
    <property type="entry name" value="PAS"/>
    <property type="match status" value="2"/>
</dbReference>
<reference evidence="16" key="1">
    <citation type="submission" date="2024-05" db="EMBL/GenBank/DDBJ databases">
        <authorList>
            <person name="Kim S."/>
            <person name="Heo J."/>
            <person name="Choi H."/>
            <person name="Choi Y."/>
            <person name="Kwon S.-W."/>
            <person name="Kim Y."/>
        </authorList>
    </citation>
    <scope>NUCLEOTIDE SEQUENCE</scope>
    <source>
        <strain evidence="16">KACC 23698</strain>
    </source>
</reference>
<dbReference type="PANTHER" id="PTHR41523:SF8">
    <property type="entry name" value="ETHYLENE RESPONSE SENSOR PROTEIN"/>
    <property type="match status" value="1"/>
</dbReference>
<keyword evidence="11" id="KW-0067">ATP-binding</keyword>
<dbReference type="AlphaFoldDB" id="A0AAU7JDV0"/>
<evidence type="ECO:0000256" key="2">
    <source>
        <dbReference type="ARBA" id="ARBA00012438"/>
    </source>
</evidence>
<evidence type="ECO:0000256" key="6">
    <source>
        <dbReference type="ARBA" id="ARBA00022643"/>
    </source>
</evidence>
<dbReference type="Pfam" id="PF08447">
    <property type="entry name" value="PAS_3"/>
    <property type="match status" value="1"/>
</dbReference>
<proteinExistence type="predicted"/>
<evidence type="ECO:0000256" key="8">
    <source>
        <dbReference type="ARBA" id="ARBA00022737"/>
    </source>
</evidence>
<keyword evidence="12" id="KW-0843">Virulence</keyword>
<dbReference type="SUPFAM" id="SSF55785">
    <property type="entry name" value="PYP-like sensor domain (PAS domain)"/>
    <property type="match status" value="2"/>
</dbReference>
<dbReference type="GO" id="GO:0004673">
    <property type="term" value="F:protein histidine kinase activity"/>
    <property type="evidence" value="ECO:0007669"/>
    <property type="project" value="UniProtKB-EC"/>
</dbReference>
<evidence type="ECO:0000259" key="15">
    <source>
        <dbReference type="PROSITE" id="PS50113"/>
    </source>
</evidence>
<keyword evidence="7" id="KW-0808">Transferase</keyword>
<evidence type="ECO:0000259" key="14">
    <source>
        <dbReference type="PROSITE" id="PS50112"/>
    </source>
</evidence>
<evidence type="ECO:0000256" key="12">
    <source>
        <dbReference type="ARBA" id="ARBA00023026"/>
    </source>
</evidence>
<evidence type="ECO:0000256" key="3">
    <source>
        <dbReference type="ARBA" id="ARBA00021740"/>
    </source>
</evidence>
<keyword evidence="5" id="KW-0285">Flavoprotein</keyword>
<comment type="catalytic activity">
    <reaction evidence="1">
        <text>ATP + protein L-histidine = ADP + protein N-phospho-L-histidine.</text>
        <dbReference type="EC" id="2.7.13.3"/>
    </reaction>
</comment>
<dbReference type="RefSeq" id="WP_406855284.1">
    <property type="nucleotide sequence ID" value="NZ_CP157484.1"/>
</dbReference>
<dbReference type="Gene3D" id="3.30.450.20">
    <property type="entry name" value="PAS domain"/>
    <property type="match status" value="2"/>
</dbReference>
<dbReference type="InterPro" id="IPR011102">
    <property type="entry name" value="Sig_transdc_His_kinase_HWE"/>
</dbReference>
<keyword evidence="9" id="KW-0547">Nucleotide-binding</keyword>
<evidence type="ECO:0000256" key="9">
    <source>
        <dbReference type="ARBA" id="ARBA00022741"/>
    </source>
</evidence>
<dbReference type="EC" id="2.7.13.3" evidence="2"/>
<dbReference type="PANTHER" id="PTHR41523">
    <property type="entry name" value="TWO-COMPONENT SYSTEM SENSOR PROTEIN"/>
    <property type="match status" value="1"/>
</dbReference>
<keyword evidence="6" id="KW-0288">FMN</keyword>
<name>A0AAU7JDV0_9HYPH</name>
<evidence type="ECO:0000256" key="7">
    <source>
        <dbReference type="ARBA" id="ARBA00022679"/>
    </source>
</evidence>
<evidence type="ECO:0000256" key="5">
    <source>
        <dbReference type="ARBA" id="ARBA00022630"/>
    </source>
</evidence>
<dbReference type="InterPro" id="IPR035965">
    <property type="entry name" value="PAS-like_dom_sf"/>
</dbReference>
<evidence type="ECO:0000256" key="4">
    <source>
        <dbReference type="ARBA" id="ARBA00022553"/>
    </source>
</evidence>
<dbReference type="InterPro" id="IPR000014">
    <property type="entry name" value="PAS"/>
</dbReference>
<dbReference type="NCBIfam" id="TIGR00229">
    <property type="entry name" value="sensory_box"/>
    <property type="match status" value="1"/>
</dbReference>
<dbReference type="SMART" id="SM00091">
    <property type="entry name" value="PAS"/>
    <property type="match status" value="2"/>
</dbReference>
<dbReference type="Pfam" id="PF07536">
    <property type="entry name" value="HWE_HK"/>
    <property type="match status" value="1"/>
</dbReference>
<gene>
    <name evidence="16" type="ORF">ABEG18_22530</name>
</gene>
<feature type="region of interest" description="Disordered" evidence="13">
    <location>
        <begin position="61"/>
        <end position="85"/>
    </location>
</feature>
<dbReference type="FunFam" id="3.30.450.20:FF:000099">
    <property type="entry name" value="Sensory box sensor histidine kinase"/>
    <property type="match status" value="1"/>
</dbReference>
<keyword evidence="4" id="KW-0597">Phosphoprotein</keyword>
<keyword evidence="10" id="KW-0418">Kinase</keyword>
<dbReference type="InterPro" id="IPR036890">
    <property type="entry name" value="HATPase_C_sf"/>
</dbReference>
<sequence length="451" mass="50403">MPSETRQDELLRLVAESAVDFAIFTLDQTGVVTSWNIGASRMTGYAAAEIIGRNGEVLFTPEDRASGAPEKEREGARTHGRAEDERWHVRKDGSRFWGSGLVTPLGDGSGFAKIMRDRTEQHASGQSLRESEARFRVLATRIPQLVFRCRSNGHRTWGSPQWEVYAGMSDAQSHGFDWLKAIHPDDRELTRAAWREAQKTGEYSVEHRILRIADQEYRWHRTRANPTTDGPLDTAEWVGTSTDINNLRLLQERQAVLLAELQHRTRNLLAVVQSIARKTLAKGGGMAQFAEEFEGRLRALSRVQSLTESAGHDRISLRHLIEAELDAHAPDPERVSVAGPPITLPASAAQTVALAVHELATNALKHGALGDQGGLLTVDWSLDPPDDPKRLQLDWRETRVRMHRKTRRKGYGSELIEKALPYQLQAKTSLTFGPDGVSCRIELPLGKDMDR</sequence>
<dbReference type="InterPro" id="IPR000700">
    <property type="entry name" value="PAS-assoc_C"/>
</dbReference>
<feature type="domain" description="PAC" evidence="15">
    <location>
        <begin position="203"/>
        <end position="256"/>
    </location>
</feature>
<dbReference type="GO" id="GO:0005524">
    <property type="term" value="F:ATP binding"/>
    <property type="evidence" value="ECO:0007669"/>
    <property type="project" value="UniProtKB-KW"/>
</dbReference>
<feature type="domain" description="PAS" evidence="14">
    <location>
        <begin position="7"/>
        <end position="64"/>
    </location>
</feature>
<dbReference type="PROSITE" id="PS50112">
    <property type="entry name" value="PAS"/>
    <property type="match status" value="1"/>
</dbReference>
<evidence type="ECO:0000256" key="11">
    <source>
        <dbReference type="ARBA" id="ARBA00022840"/>
    </source>
</evidence>
<dbReference type="SMART" id="SM00911">
    <property type="entry name" value="HWE_HK"/>
    <property type="match status" value="1"/>
</dbReference>
<dbReference type="InterPro" id="IPR013655">
    <property type="entry name" value="PAS_fold_3"/>
</dbReference>
<evidence type="ECO:0000256" key="10">
    <source>
        <dbReference type="ARBA" id="ARBA00022777"/>
    </source>
</evidence>
<dbReference type="Gene3D" id="3.30.565.10">
    <property type="entry name" value="Histidine kinase-like ATPase, C-terminal domain"/>
    <property type="match status" value="1"/>
</dbReference>
<evidence type="ECO:0000256" key="13">
    <source>
        <dbReference type="SAM" id="MobiDB-lite"/>
    </source>
</evidence>
<protein>
    <recommendedName>
        <fullName evidence="3">Blue-light-activated histidine kinase</fullName>
        <ecNumber evidence="2">2.7.13.3</ecNumber>
    </recommendedName>
</protein>
<dbReference type="Pfam" id="PF13426">
    <property type="entry name" value="PAS_9"/>
    <property type="match status" value="1"/>
</dbReference>
<organism evidence="16">
    <name type="scientific">Alsobacter sp. KACC 23698</name>
    <dbReference type="NCBI Taxonomy" id="3149229"/>
    <lineage>
        <taxon>Bacteria</taxon>
        <taxon>Pseudomonadati</taxon>
        <taxon>Pseudomonadota</taxon>
        <taxon>Alphaproteobacteria</taxon>
        <taxon>Hyphomicrobiales</taxon>
        <taxon>Alsobacteraceae</taxon>
        <taxon>Alsobacter</taxon>
    </lineage>
</organism>
<dbReference type="PROSITE" id="PS50113">
    <property type="entry name" value="PAC"/>
    <property type="match status" value="1"/>
</dbReference>
<keyword evidence="8" id="KW-0677">Repeat</keyword>